<dbReference type="AlphaFoldDB" id="A0A0F6ZLZ0"/>
<dbReference type="KEGG" id="mcas:AAW50_00720"/>
<dbReference type="HOGENOM" id="CLU_2437626_0_0_14"/>
<evidence type="ECO:0000313" key="2">
    <source>
        <dbReference type="Proteomes" id="UP000290495"/>
    </source>
</evidence>
<organism evidence="1 2">
    <name type="scientific">Mycoplasmopsis canis</name>
    <dbReference type="NCBI Taxonomy" id="29555"/>
    <lineage>
        <taxon>Bacteria</taxon>
        <taxon>Bacillati</taxon>
        <taxon>Mycoplasmatota</taxon>
        <taxon>Mycoplasmoidales</taxon>
        <taxon>Metamycoplasmataceae</taxon>
        <taxon>Mycoplasmopsis</taxon>
    </lineage>
</organism>
<evidence type="ECO:0000313" key="1">
    <source>
        <dbReference type="EMBL" id="VEU68899.1"/>
    </source>
</evidence>
<dbReference type="EMBL" id="LR215010">
    <property type="protein sequence ID" value="VEU68899.1"/>
    <property type="molecule type" value="Genomic_DNA"/>
</dbReference>
<name>A0A0F6ZLZ0_9BACT</name>
<dbReference type="RefSeq" id="WP_004794975.1">
    <property type="nucleotide sequence ID" value="NZ_CP011368.1"/>
</dbReference>
<protein>
    <submittedName>
        <fullName evidence="1">Uncharacterized protein</fullName>
    </submittedName>
</protein>
<accession>A0A0F6ZLZ0</accession>
<dbReference type="STRING" id="29555.AAW50_00720"/>
<gene>
    <name evidence="1" type="ORF">NCTC10146_00360</name>
</gene>
<proteinExistence type="predicted"/>
<dbReference type="Proteomes" id="UP000290495">
    <property type="component" value="Chromosome"/>
</dbReference>
<reference evidence="1 2" key="1">
    <citation type="submission" date="2019-01" db="EMBL/GenBank/DDBJ databases">
        <authorList>
            <consortium name="Pathogen Informatics"/>
        </authorList>
    </citation>
    <scope>NUCLEOTIDE SEQUENCE [LARGE SCALE GENOMIC DNA]</scope>
    <source>
        <strain evidence="1 2">NCTC10146</strain>
    </source>
</reference>
<sequence length="90" mass="11004">MNKVVENFKKKYQNIRLNYDSLLSSENNDKDRNECQELISKYENIAKELNELFNTEFDEENEKIKNDMREFKDELIKDIEHKKEVLKKIM</sequence>